<proteinExistence type="predicted"/>
<accession>A0A9W9YUA9</accession>
<evidence type="ECO:0000256" key="1">
    <source>
        <dbReference type="SAM" id="Phobius"/>
    </source>
</evidence>
<comment type="caution">
    <text evidence="2">The sequence shown here is derived from an EMBL/GenBank/DDBJ whole genome shotgun (WGS) entry which is preliminary data.</text>
</comment>
<organism evidence="2 3">
    <name type="scientific">Desmophyllum pertusum</name>
    <dbReference type="NCBI Taxonomy" id="174260"/>
    <lineage>
        <taxon>Eukaryota</taxon>
        <taxon>Metazoa</taxon>
        <taxon>Cnidaria</taxon>
        <taxon>Anthozoa</taxon>
        <taxon>Hexacorallia</taxon>
        <taxon>Scleractinia</taxon>
        <taxon>Caryophylliina</taxon>
        <taxon>Caryophylliidae</taxon>
        <taxon>Desmophyllum</taxon>
    </lineage>
</organism>
<reference evidence="2" key="1">
    <citation type="submission" date="2023-01" db="EMBL/GenBank/DDBJ databases">
        <title>Genome assembly of the deep-sea coral Lophelia pertusa.</title>
        <authorList>
            <person name="Herrera S."/>
            <person name="Cordes E."/>
        </authorList>
    </citation>
    <scope>NUCLEOTIDE SEQUENCE</scope>
    <source>
        <strain evidence="2">USNM1676648</strain>
        <tissue evidence="2">Polyp</tissue>
    </source>
</reference>
<keyword evidence="3" id="KW-1185">Reference proteome</keyword>
<evidence type="ECO:0000313" key="3">
    <source>
        <dbReference type="Proteomes" id="UP001163046"/>
    </source>
</evidence>
<feature type="non-terminal residue" evidence="2">
    <location>
        <position position="1"/>
    </location>
</feature>
<feature type="transmembrane region" description="Helical" evidence="1">
    <location>
        <begin position="48"/>
        <end position="70"/>
    </location>
</feature>
<dbReference type="Proteomes" id="UP001163046">
    <property type="component" value="Unassembled WGS sequence"/>
</dbReference>
<evidence type="ECO:0000313" key="2">
    <source>
        <dbReference type="EMBL" id="KAJ7369601.1"/>
    </source>
</evidence>
<keyword evidence="1" id="KW-1133">Transmembrane helix</keyword>
<keyword evidence="1" id="KW-0812">Transmembrane</keyword>
<protein>
    <submittedName>
        <fullName evidence="2">Uncharacterized protein</fullName>
    </submittedName>
</protein>
<sequence>RAKGLARASAPSLRSLEGISVRPVDFLIFKVFGCARTKSSVMDINLKVTCLVIDLASGAWLAALLLVWLVSVSNHRPEAKNSPNLADIIIGCVATSLSNSRD</sequence>
<keyword evidence="1" id="KW-0472">Membrane</keyword>
<name>A0A9W9YUA9_9CNID</name>
<dbReference type="AlphaFoldDB" id="A0A9W9YUA9"/>
<dbReference type="EMBL" id="MU826901">
    <property type="protein sequence ID" value="KAJ7369601.1"/>
    <property type="molecule type" value="Genomic_DNA"/>
</dbReference>
<gene>
    <name evidence="2" type="ORF">OS493_037728</name>
</gene>